<feature type="compositionally biased region" description="Low complexity" evidence="4">
    <location>
        <begin position="313"/>
        <end position="324"/>
    </location>
</feature>
<dbReference type="GO" id="GO:0006281">
    <property type="term" value="P:DNA repair"/>
    <property type="evidence" value="ECO:0007669"/>
    <property type="project" value="InterPro"/>
</dbReference>
<accession>A0A167S019</accession>
<feature type="region of interest" description="Disordered" evidence="4">
    <location>
        <begin position="72"/>
        <end position="100"/>
    </location>
</feature>
<protein>
    <submittedName>
        <fullName evidence="6">DNA repair protein sae2/ctip</fullName>
    </submittedName>
</protein>
<keyword evidence="2" id="KW-0227">DNA damage</keyword>
<dbReference type="Proteomes" id="UP000076874">
    <property type="component" value="Unassembled WGS sequence"/>
</dbReference>
<gene>
    <name evidence="6" type="ORF">SPI_06304</name>
</gene>
<evidence type="ECO:0000313" key="7">
    <source>
        <dbReference type="Proteomes" id="UP000076874"/>
    </source>
</evidence>
<dbReference type="OrthoDB" id="5801062at2759"/>
<feature type="compositionally biased region" description="Basic and acidic residues" evidence="4">
    <location>
        <begin position="858"/>
        <end position="868"/>
    </location>
</feature>
<dbReference type="AlphaFoldDB" id="A0A167S019"/>
<feature type="compositionally biased region" description="Low complexity" evidence="4">
    <location>
        <begin position="665"/>
        <end position="674"/>
    </location>
</feature>
<keyword evidence="3" id="KW-0539">Nucleus</keyword>
<feature type="compositionally biased region" description="Low complexity" evidence="4">
    <location>
        <begin position="274"/>
        <end position="293"/>
    </location>
</feature>
<evidence type="ECO:0000259" key="5">
    <source>
        <dbReference type="Pfam" id="PF08573"/>
    </source>
</evidence>
<dbReference type="InterPro" id="IPR013882">
    <property type="entry name" value="Ctp1_C"/>
</dbReference>
<organism evidence="6 7">
    <name type="scientific">Niveomyces insectorum RCEF 264</name>
    <dbReference type="NCBI Taxonomy" id="1081102"/>
    <lineage>
        <taxon>Eukaryota</taxon>
        <taxon>Fungi</taxon>
        <taxon>Dikarya</taxon>
        <taxon>Ascomycota</taxon>
        <taxon>Pezizomycotina</taxon>
        <taxon>Sordariomycetes</taxon>
        <taxon>Hypocreomycetidae</taxon>
        <taxon>Hypocreales</taxon>
        <taxon>Cordycipitaceae</taxon>
        <taxon>Niveomyces</taxon>
    </lineage>
</organism>
<proteinExistence type="predicted"/>
<feature type="domain" description="DNA endonuclease activator Ctp1 C-terminal" evidence="5">
    <location>
        <begin position="733"/>
        <end position="857"/>
    </location>
</feature>
<dbReference type="EMBL" id="AZHD01000011">
    <property type="protein sequence ID" value="OAA59102.1"/>
    <property type="molecule type" value="Genomic_DNA"/>
</dbReference>
<feature type="compositionally biased region" description="Polar residues" evidence="4">
    <location>
        <begin position="590"/>
        <end position="601"/>
    </location>
</feature>
<evidence type="ECO:0000313" key="6">
    <source>
        <dbReference type="EMBL" id="OAA59102.1"/>
    </source>
</evidence>
<comment type="caution">
    <text evidence="6">The sequence shown here is derived from an EMBL/GenBank/DDBJ whole genome shotgun (WGS) entry which is preliminary data.</text>
</comment>
<keyword evidence="7" id="KW-1185">Reference proteome</keyword>
<feature type="region of interest" description="Disordered" evidence="4">
    <location>
        <begin position="201"/>
        <end position="501"/>
    </location>
</feature>
<feature type="region of interest" description="Disordered" evidence="4">
    <location>
        <begin position="794"/>
        <end position="816"/>
    </location>
</feature>
<feature type="region of interest" description="Disordered" evidence="4">
    <location>
        <begin position="665"/>
        <end position="689"/>
    </location>
</feature>
<name>A0A167S019_9HYPO</name>
<feature type="compositionally biased region" description="Polar residues" evidence="4">
    <location>
        <begin position="341"/>
        <end position="352"/>
    </location>
</feature>
<dbReference type="STRING" id="1081102.A0A167S019"/>
<feature type="compositionally biased region" description="Basic and acidic residues" evidence="4">
    <location>
        <begin position="469"/>
        <end position="478"/>
    </location>
</feature>
<feature type="region of interest" description="Disordered" evidence="4">
    <location>
        <begin position="556"/>
        <end position="614"/>
    </location>
</feature>
<evidence type="ECO:0000256" key="1">
    <source>
        <dbReference type="ARBA" id="ARBA00004123"/>
    </source>
</evidence>
<evidence type="ECO:0000256" key="4">
    <source>
        <dbReference type="SAM" id="MobiDB-lite"/>
    </source>
</evidence>
<reference evidence="6 7" key="1">
    <citation type="journal article" date="2016" name="Genome Biol. Evol.">
        <title>Divergent and convergent evolution of fungal pathogenicity.</title>
        <authorList>
            <person name="Shang Y."/>
            <person name="Xiao G."/>
            <person name="Zheng P."/>
            <person name="Cen K."/>
            <person name="Zhan S."/>
            <person name="Wang C."/>
        </authorList>
    </citation>
    <scope>NUCLEOTIDE SEQUENCE [LARGE SCALE GENOMIC DNA]</scope>
    <source>
        <strain evidence="6 7">RCEF 264</strain>
    </source>
</reference>
<dbReference type="Pfam" id="PF08573">
    <property type="entry name" value="SAE2"/>
    <property type="match status" value="1"/>
</dbReference>
<dbReference type="GO" id="GO:0005634">
    <property type="term" value="C:nucleus"/>
    <property type="evidence" value="ECO:0007669"/>
    <property type="project" value="UniProtKB-SubCell"/>
</dbReference>
<comment type="subcellular location">
    <subcellularLocation>
        <location evidence="1">Nucleus</location>
    </subcellularLocation>
</comment>
<evidence type="ECO:0000256" key="2">
    <source>
        <dbReference type="ARBA" id="ARBA00022763"/>
    </source>
</evidence>
<feature type="region of interest" description="Disordered" evidence="4">
    <location>
        <begin position="846"/>
        <end position="868"/>
    </location>
</feature>
<sequence length="892" mass="95631">MSSYHAARDGRQRMLRAVERVFERMQFDLEIEAEDRYTHRLHLGNLELEKHLELRSRIRALQEQVDALTAAQERATATTRPRLKMEREDDAASDDGGEPRVAIKFEQVDQAVQTEPEALEPTPDTPADAEAVSAAAANVLLQQSRQSLVSLRTRHNAVKTQLDQTIALARKRKKEVLDWVTYADSLEKKVAQLEKKVASNKRSSLASSGTPAATPAAPPAPPARRPTAGDGATATATPAAGGAASAAALPDGPSTPVTAEKRSPTPAVPKPHLSASFSSTAAAASSSSPSSFSGGHRKTDAHDDDDDDDDDVALPAMPAAAADANEGDAAHGPANEAAAFESTQGEPSSDASQPDLPPTPRATTNPAHDACRPVVVKREPLSDEPEVVWARPAKKQRRNDRGNSDGSSSRPQTPRAPAPAPQAAGPAVKRECSDNAVWSVPRRYRESQESIDLDEGQLALPTPRKRHVAMWDEHKGWPDESAPPYKGKAETRHEDSPLPPLPLALSSSSPFPVTTALAPLSTNVCQAQAGALPTTTTRTGASRSMKQLKRGVRELADDNEGGSHSTPRDRQHQPGTTHALPAMHPPPPSTTAKVSRLSSLLNGRPPEPSPLASLPRIAPAVKTDFVDGVDSPVSGLFGQPPPARVLLPHLRNTVSPAVKRGTAGVAAATAATGTPSTPRMGHEAGGNRSTTLATTSAAAVTAPPVPLRSRPVEQLTLDSFKINPARNDGATFAFDEVVRGRTDRTSLLDGCTDPQCCGKTFRSMAASELRAAGPAHVFRPEGVALVERYLAGGDDDTRVDARPTASSSPSSREERTELWLAARTKELADRYGKHRHRFHRRASPPGFWDADFPTSQQETRHREEAGRAEKATILERYRQAMRPNGRWLFRDE</sequence>
<feature type="compositionally biased region" description="Acidic residues" evidence="4">
    <location>
        <begin position="302"/>
        <end position="312"/>
    </location>
</feature>
<feature type="compositionally biased region" description="Low complexity" evidence="4">
    <location>
        <begin position="225"/>
        <end position="254"/>
    </location>
</feature>
<evidence type="ECO:0000256" key="3">
    <source>
        <dbReference type="ARBA" id="ARBA00023242"/>
    </source>
</evidence>
<feature type="compositionally biased region" description="Basic and acidic residues" evidence="4">
    <location>
        <begin position="487"/>
        <end position="496"/>
    </location>
</feature>